<dbReference type="PROSITE" id="PS50055">
    <property type="entry name" value="TYR_PHOSPHATASE_PTP"/>
    <property type="match status" value="1"/>
</dbReference>
<dbReference type="SMART" id="SM00404">
    <property type="entry name" value="PTPc_motif"/>
    <property type="match status" value="1"/>
</dbReference>
<dbReference type="PRINTS" id="PR00700">
    <property type="entry name" value="PRTYPHPHTASE"/>
</dbReference>
<dbReference type="AlphaFoldDB" id="A0A151MPR4"/>
<dbReference type="InterPro" id="IPR003595">
    <property type="entry name" value="Tyr_Pase_cat"/>
</dbReference>
<dbReference type="InterPro" id="IPR016130">
    <property type="entry name" value="Tyr_Pase_AS"/>
</dbReference>
<dbReference type="GO" id="GO:0004725">
    <property type="term" value="F:protein tyrosine phosphatase activity"/>
    <property type="evidence" value="ECO:0007669"/>
    <property type="project" value="UniProtKB-EC"/>
</dbReference>
<protein>
    <recommendedName>
        <fullName evidence="1">protein-tyrosine-phosphatase</fullName>
        <ecNumber evidence="1">3.1.3.48</ecNumber>
    </recommendedName>
</protein>
<dbReference type="InterPro" id="IPR029021">
    <property type="entry name" value="Prot-tyrosine_phosphatase-like"/>
</dbReference>
<dbReference type="PANTHER" id="PTHR19134:SF449">
    <property type="entry name" value="TYROSINE-PROTEIN PHOSPHATASE 1"/>
    <property type="match status" value="1"/>
</dbReference>
<accession>A0A151MPR4</accession>
<dbReference type="PROSITE" id="PS00383">
    <property type="entry name" value="TYR_PHOSPHATASE_1"/>
    <property type="match status" value="1"/>
</dbReference>
<dbReference type="InterPro" id="IPR000242">
    <property type="entry name" value="PTP_cat"/>
</dbReference>
<feature type="domain" description="Tyrosine specific protein phosphatases" evidence="4">
    <location>
        <begin position="49"/>
        <end position="127"/>
    </location>
</feature>
<keyword evidence="2" id="KW-0904">Protein phosphatase</keyword>
<dbReference type="Proteomes" id="UP000050525">
    <property type="component" value="Unassembled WGS sequence"/>
</dbReference>
<organism evidence="5 6">
    <name type="scientific">Alligator mississippiensis</name>
    <name type="common">American alligator</name>
    <dbReference type="NCBI Taxonomy" id="8496"/>
    <lineage>
        <taxon>Eukaryota</taxon>
        <taxon>Metazoa</taxon>
        <taxon>Chordata</taxon>
        <taxon>Craniata</taxon>
        <taxon>Vertebrata</taxon>
        <taxon>Euteleostomi</taxon>
        <taxon>Archelosauria</taxon>
        <taxon>Archosauria</taxon>
        <taxon>Crocodylia</taxon>
        <taxon>Alligatoridae</taxon>
        <taxon>Alligatorinae</taxon>
        <taxon>Alligator</taxon>
    </lineage>
</organism>
<evidence type="ECO:0000259" key="3">
    <source>
        <dbReference type="PROSITE" id="PS50055"/>
    </source>
</evidence>
<dbReference type="PANTHER" id="PTHR19134">
    <property type="entry name" value="RECEPTOR-TYPE TYROSINE-PROTEIN PHOSPHATASE"/>
    <property type="match status" value="1"/>
</dbReference>
<dbReference type="PROSITE" id="PS50056">
    <property type="entry name" value="TYR_PHOSPHATASE_2"/>
    <property type="match status" value="1"/>
</dbReference>
<dbReference type="SUPFAM" id="SSF52799">
    <property type="entry name" value="(Phosphotyrosine protein) phosphatases II"/>
    <property type="match status" value="1"/>
</dbReference>
<reference evidence="5 6" key="1">
    <citation type="journal article" date="2012" name="Genome Biol.">
        <title>Sequencing three crocodilian genomes to illuminate the evolution of archosaurs and amniotes.</title>
        <authorList>
            <person name="St John J.A."/>
            <person name="Braun E.L."/>
            <person name="Isberg S.R."/>
            <person name="Miles L.G."/>
            <person name="Chong A.Y."/>
            <person name="Gongora J."/>
            <person name="Dalzell P."/>
            <person name="Moran C."/>
            <person name="Bed'hom B."/>
            <person name="Abzhanov A."/>
            <person name="Burgess S.C."/>
            <person name="Cooksey A.M."/>
            <person name="Castoe T.A."/>
            <person name="Crawford N.G."/>
            <person name="Densmore L.D."/>
            <person name="Drew J.C."/>
            <person name="Edwards S.V."/>
            <person name="Faircloth B.C."/>
            <person name="Fujita M.K."/>
            <person name="Greenwold M.J."/>
            <person name="Hoffmann F.G."/>
            <person name="Howard J.M."/>
            <person name="Iguchi T."/>
            <person name="Janes D.E."/>
            <person name="Khan S.Y."/>
            <person name="Kohno S."/>
            <person name="de Koning A.J."/>
            <person name="Lance S.L."/>
            <person name="McCarthy F.M."/>
            <person name="McCormack J.E."/>
            <person name="Merchant M.E."/>
            <person name="Peterson D.G."/>
            <person name="Pollock D.D."/>
            <person name="Pourmand N."/>
            <person name="Raney B.J."/>
            <person name="Roessler K.A."/>
            <person name="Sanford J.R."/>
            <person name="Sawyer R.H."/>
            <person name="Schmidt C.J."/>
            <person name="Triplett E.W."/>
            <person name="Tuberville T.D."/>
            <person name="Venegas-Anaya M."/>
            <person name="Howard J.T."/>
            <person name="Jarvis E.D."/>
            <person name="Guillette L.J.Jr."/>
            <person name="Glenn T.C."/>
            <person name="Green R.E."/>
            <person name="Ray D.A."/>
        </authorList>
    </citation>
    <scope>NUCLEOTIDE SEQUENCE [LARGE SCALE GENOMIC DNA]</scope>
    <source>
        <strain evidence="5">KSC_2009_1</strain>
    </source>
</reference>
<evidence type="ECO:0000256" key="2">
    <source>
        <dbReference type="ARBA" id="ARBA00022912"/>
    </source>
</evidence>
<dbReference type="InterPro" id="IPR050348">
    <property type="entry name" value="Protein-Tyr_Phosphatase"/>
</dbReference>
<evidence type="ECO:0000313" key="5">
    <source>
        <dbReference type="EMBL" id="KYO26463.1"/>
    </source>
</evidence>
<dbReference type="EMBL" id="AKHW03005489">
    <property type="protein sequence ID" value="KYO26463.1"/>
    <property type="molecule type" value="Genomic_DNA"/>
</dbReference>
<evidence type="ECO:0000256" key="1">
    <source>
        <dbReference type="ARBA" id="ARBA00013064"/>
    </source>
</evidence>
<dbReference type="Pfam" id="PF00102">
    <property type="entry name" value="Y_phosphatase"/>
    <property type="match status" value="1"/>
</dbReference>
<name>A0A151MPR4_ALLMI</name>
<keyword evidence="6" id="KW-1185">Reference proteome</keyword>
<dbReference type="Gene3D" id="3.90.190.10">
    <property type="entry name" value="Protein tyrosine phosphatase superfamily"/>
    <property type="match status" value="1"/>
</dbReference>
<evidence type="ECO:0000313" key="6">
    <source>
        <dbReference type="Proteomes" id="UP000050525"/>
    </source>
</evidence>
<proteinExistence type="predicted"/>
<comment type="caution">
    <text evidence="5">The sequence shown here is derived from an EMBL/GenBank/DDBJ whole genome shotgun (WGS) entry which is preliminary data.</text>
</comment>
<sequence length="180" mass="19867">MPHWGGMEGAPWLSAGTKLSCAEPPAWAVPGPCSSHSFPPCRGLPDSKGNLLRFIQEVHGHYLHQRPLHMPVVVHCSSGVGRTGAFCLLYAAMQEVEAGNGIPDLAQLVQRMRRQRKHMLQEKLHLKFCYEAVLKHAEQVLQRHGVSAPAANKPPPPSAAHKLYVHQDPQDLHQALCPRP</sequence>
<gene>
    <name evidence="5" type="ORF">Y1Q_0012288</name>
</gene>
<feature type="domain" description="Tyrosine-protein phosphatase" evidence="3">
    <location>
        <begin position="37"/>
        <end position="136"/>
    </location>
</feature>
<dbReference type="InterPro" id="IPR000387">
    <property type="entry name" value="Tyr_Pase_dom"/>
</dbReference>
<keyword evidence="2" id="KW-0378">Hydrolase</keyword>
<evidence type="ECO:0000259" key="4">
    <source>
        <dbReference type="PROSITE" id="PS50056"/>
    </source>
</evidence>
<dbReference type="STRING" id="8496.A0A151MPR4"/>
<dbReference type="EC" id="3.1.3.48" evidence="1"/>